<protein>
    <recommendedName>
        <fullName evidence="4">Transmembrane protein</fullName>
    </recommendedName>
</protein>
<accession>A0A2J0SPT8</accession>
<sequence length="261" mass="29158">MTEWIQHQFAVLKALPMWISFTGCALIAAGGSLAAYAVAERLCNARTYAITPTRAMELLFAGVLISLFSPIAMRIVNGAIYSYQFDVALLFYFGPLIPLGVWLVGVIIVGRVMVASKPELEGGEARDQYRYNLEEIGRSRYGLHITPRHHKRCCRIFRMQVFWRKPSISNVGVMARSTLKTCLISELQSGDTVEIVTPNQKLAKLVEWMAATGMPAGYTIASIERRLGRVTMMLGYLSGCGWSWRTALKNPLVRGFEITRS</sequence>
<organism evidence="2 3">
    <name type="scientific">Stenotrophomonas maltophilia</name>
    <name type="common">Pseudomonas maltophilia</name>
    <name type="synonym">Xanthomonas maltophilia</name>
    <dbReference type="NCBI Taxonomy" id="40324"/>
    <lineage>
        <taxon>Bacteria</taxon>
        <taxon>Pseudomonadati</taxon>
        <taxon>Pseudomonadota</taxon>
        <taxon>Gammaproteobacteria</taxon>
        <taxon>Lysobacterales</taxon>
        <taxon>Lysobacteraceae</taxon>
        <taxon>Stenotrophomonas</taxon>
        <taxon>Stenotrophomonas maltophilia group</taxon>
    </lineage>
</organism>
<keyword evidence="1" id="KW-1133">Transmembrane helix</keyword>
<gene>
    <name evidence="2" type="ORF">D7Y33_20230</name>
</gene>
<comment type="caution">
    <text evidence="2">The sequence shown here is derived from an EMBL/GenBank/DDBJ whole genome shotgun (WGS) entry which is preliminary data.</text>
</comment>
<feature type="transmembrane region" description="Helical" evidence="1">
    <location>
        <begin position="89"/>
        <end position="110"/>
    </location>
</feature>
<keyword evidence="1" id="KW-0812">Transmembrane</keyword>
<name>A0A2J0SPT8_STEMA</name>
<evidence type="ECO:0000313" key="2">
    <source>
        <dbReference type="EMBL" id="MBA0313306.1"/>
    </source>
</evidence>
<keyword evidence="1" id="KW-0472">Membrane</keyword>
<dbReference type="EMBL" id="RAUE01000035">
    <property type="protein sequence ID" value="MBA0313306.1"/>
    <property type="molecule type" value="Genomic_DNA"/>
</dbReference>
<reference evidence="2" key="1">
    <citation type="submission" date="2018-09" db="EMBL/GenBank/DDBJ databases">
        <authorList>
            <person name="Groschel M."/>
            <person name="Kohl T."/>
            <person name="Conchillo-Sole O."/>
            <person name="Mamat U."/>
            <person name="Yero D."/>
            <person name="Niemann S."/>
            <person name="Daura X."/>
            <person name="Gibert I."/>
        </authorList>
    </citation>
    <scope>NUCLEOTIDE SEQUENCE</scope>
    <source>
        <strain evidence="2">OG156</strain>
    </source>
</reference>
<reference evidence="2" key="2">
    <citation type="journal article" date="2020" name="Front. Microbiol.">
        <title>Genetic Variants of the DSF Quorum Sensing System in Stenotrophomonas maltophilia Influence Virulence and Resistance Phenotypes Among Genotypically Diverse Clinical Isolates.</title>
        <authorList>
            <person name="Yero D."/>
            <person name="Huedo P."/>
            <person name="Conchillo-Sole O."/>
            <person name="Martinez-Servat S."/>
            <person name="Mamat U."/>
            <person name="Coves X."/>
            <person name="Llanas F."/>
            <person name="Roca I."/>
            <person name="Vila J."/>
            <person name="Schaible U.E."/>
            <person name="Daura X."/>
            <person name="Gibert I."/>
        </authorList>
    </citation>
    <scope>NUCLEOTIDE SEQUENCE</scope>
    <source>
        <strain evidence="2">OG156</strain>
    </source>
</reference>
<dbReference type="Proteomes" id="UP000822271">
    <property type="component" value="Unassembled WGS sequence"/>
</dbReference>
<evidence type="ECO:0008006" key="4">
    <source>
        <dbReference type="Google" id="ProtNLM"/>
    </source>
</evidence>
<feature type="transmembrane region" description="Helical" evidence="1">
    <location>
        <begin position="17"/>
        <end position="38"/>
    </location>
</feature>
<evidence type="ECO:0000256" key="1">
    <source>
        <dbReference type="SAM" id="Phobius"/>
    </source>
</evidence>
<dbReference type="RefSeq" id="WP_049430026.1">
    <property type="nucleotide sequence ID" value="NZ_CP154630.1"/>
</dbReference>
<feature type="transmembrane region" description="Helical" evidence="1">
    <location>
        <begin position="58"/>
        <end position="83"/>
    </location>
</feature>
<proteinExistence type="predicted"/>
<dbReference type="AlphaFoldDB" id="A0A2J0SPT8"/>
<evidence type="ECO:0000313" key="3">
    <source>
        <dbReference type="Proteomes" id="UP000822271"/>
    </source>
</evidence>